<accession>A0AAP2DQN9</accession>
<keyword evidence="7" id="KW-0998">Cell outer membrane</keyword>
<evidence type="ECO:0000313" key="11">
    <source>
        <dbReference type="Proteomes" id="UP001319200"/>
    </source>
</evidence>
<feature type="signal peptide" evidence="9">
    <location>
        <begin position="1"/>
        <end position="20"/>
    </location>
</feature>
<dbReference type="GO" id="GO:0015288">
    <property type="term" value="F:porin activity"/>
    <property type="evidence" value="ECO:0007669"/>
    <property type="project" value="TreeGrafter"/>
</dbReference>
<evidence type="ECO:0000256" key="5">
    <source>
        <dbReference type="ARBA" id="ARBA00022692"/>
    </source>
</evidence>
<evidence type="ECO:0000256" key="8">
    <source>
        <dbReference type="SAM" id="Coils"/>
    </source>
</evidence>
<dbReference type="GO" id="GO:0009279">
    <property type="term" value="C:cell outer membrane"/>
    <property type="evidence" value="ECO:0007669"/>
    <property type="project" value="UniProtKB-SubCell"/>
</dbReference>
<name>A0AAP2DQN9_9BACT</name>
<organism evidence="10 11">
    <name type="scientific">Chryseosolibacter histidini</name>
    <dbReference type="NCBI Taxonomy" id="2782349"/>
    <lineage>
        <taxon>Bacteria</taxon>
        <taxon>Pseudomonadati</taxon>
        <taxon>Bacteroidota</taxon>
        <taxon>Cytophagia</taxon>
        <taxon>Cytophagales</taxon>
        <taxon>Chryseotaleaceae</taxon>
        <taxon>Chryseosolibacter</taxon>
    </lineage>
</organism>
<dbReference type="Proteomes" id="UP001319200">
    <property type="component" value="Unassembled WGS sequence"/>
</dbReference>
<dbReference type="Pfam" id="PF02321">
    <property type="entry name" value="OEP"/>
    <property type="match status" value="2"/>
</dbReference>
<comment type="subcellular location">
    <subcellularLocation>
        <location evidence="1">Cell outer membrane</location>
    </subcellularLocation>
</comment>
<comment type="similarity">
    <text evidence="2">Belongs to the outer membrane factor (OMF) (TC 1.B.17) family.</text>
</comment>
<evidence type="ECO:0000256" key="9">
    <source>
        <dbReference type="SAM" id="SignalP"/>
    </source>
</evidence>
<keyword evidence="4" id="KW-1134">Transmembrane beta strand</keyword>
<dbReference type="RefSeq" id="WP_254169416.1">
    <property type="nucleotide sequence ID" value="NZ_JAHESF010000047.1"/>
</dbReference>
<keyword evidence="5" id="KW-0812">Transmembrane</keyword>
<dbReference type="InterPro" id="IPR003423">
    <property type="entry name" value="OMP_efflux"/>
</dbReference>
<feature type="chain" id="PRO_5042835185" evidence="9">
    <location>
        <begin position="21"/>
        <end position="440"/>
    </location>
</feature>
<dbReference type="GO" id="GO:0015562">
    <property type="term" value="F:efflux transmembrane transporter activity"/>
    <property type="evidence" value="ECO:0007669"/>
    <property type="project" value="InterPro"/>
</dbReference>
<dbReference type="PANTHER" id="PTHR30026">
    <property type="entry name" value="OUTER MEMBRANE PROTEIN TOLC"/>
    <property type="match status" value="1"/>
</dbReference>
<feature type="coiled-coil region" evidence="8">
    <location>
        <begin position="160"/>
        <end position="187"/>
    </location>
</feature>
<keyword evidence="11" id="KW-1185">Reference proteome</keyword>
<dbReference type="Gene3D" id="1.20.1600.10">
    <property type="entry name" value="Outer membrane efflux proteins (OEP)"/>
    <property type="match status" value="1"/>
</dbReference>
<gene>
    <name evidence="10" type="ORF">KK083_27810</name>
</gene>
<dbReference type="AlphaFoldDB" id="A0AAP2DQN9"/>
<comment type="caution">
    <text evidence="10">The sequence shown here is derived from an EMBL/GenBank/DDBJ whole genome shotgun (WGS) entry which is preliminary data.</text>
</comment>
<evidence type="ECO:0000256" key="4">
    <source>
        <dbReference type="ARBA" id="ARBA00022452"/>
    </source>
</evidence>
<proteinExistence type="inferred from homology"/>
<keyword evidence="9" id="KW-0732">Signal</keyword>
<evidence type="ECO:0000256" key="2">
    <source>
        <dbReference type="ARBA" id="ARBA00007613"/>
    </source>
</evidence>
<dbReference type="InterPro" id="IPR051906">
    <property type="entry name" value="TolC-like"/>
</dbReference>
<evidence type="ECO:0000256" key="7">
    <source>
        <dbReference type="ARBA" id="ARBA00023237"/>
    </source>
</evidence>
<reference evidence="10 11" key="1">
    <citation type="submission" date="2021-05" db="EMBL/GenBank/DDBJ databases">
        <title>A Polyphasic approach of four new species of the genus Ohtaekwangia: Ohtaekwangia histidinii sp. nov., Ohtaekwangia cretensis sp. nov., Ohtaekwangia indiensis sp. nov., Ohtaekwangia reichenbachii sp. nov. from diverse environment.</title>
        <authorList>
            <person name="Octaviana S."/>
        </authorList>
    </citation>
    <scope>NUCLEOTIDE SEQUENCE [LARGE SCALE GENOMIC DNA]</scope>
    <source>
        <strain evidence="10 11">PWU4</strain>
    </source>
</reference>
<dbReference type="SUPFAM" id="SSF56954">
    <property type="entry name" value="Outer membrane efflux proteins (OEP)"/>
    <property type="match status" value="1"/>
</dbReference>
<evidence type="ECO:0000256" key="1">
    <source>
        <dbReference type="ARBA" id="ARBA00004442"/>
    </source>
</evidence>
<protein>
    <submittedName>
        <fullName evidence="10">TolC family protein</fullName>
    </submittedName>
</protein>
<sequence>MNIKHLFSILLALAVLHASGQPTKLSLQQALHLAIENSKELKVSKENVAIAQAKLAQAKDQAWPEVKASATYLRVNTPKVSMSGSGEPSGGSGGESPFAAFAKLNSIGLAQLTISEPVFAGFRIRNNRIMQQYLKEAATYDHNTTTSKVLANTARAVFQYYQLQETSKLLDQNLKQAEQRVTEFKNLEAQGLLARNDRLKAELQVNNIKLARTEVLNNAALAQYNLQILLGLPEDSTLELDTTGMFIKPSLASEEQFQQQGLEQRPELKAAQLRAEAGDAAVKIAKASRYPSLAVTGGYVDAYIPNVVTITNALNGGLGLQYNLTGLFHNKHVVQEAKAKQHQAALSEQMLNDQVKIDVREKFLNYQKSLEKIALNETAIEQAGENFTISKNKFDAGLMILSDYLEADVTLLQARINYATAKAESMIAYYELQESTGNLK</sequence>
<evidence type="ECO:0000313" key="10">
    <source>
        <dbReference type="EMBL" id="MBT1700728.1"/>
    </source>
</evidence>
<dbReference type="GO" id="GO:1990281">
    <property type="term" value="C:efflux pump complex"/>
    <property type="evidence" value="ECO:0007669"/>
    <property type="project" value="TreeGrafter"/>
</dbReference>
<dbReference type="PANTHER" id="PTHR30026:SF20">
    <property type="entry name" value="OUTER MEMBRANE PROTEIN TOLC"/>
    <property type="match status" value="1"/>
</dbReference>
<dbReference type="EMBL" id="JAHESF010000047">
    <property type="protein sequence ID" value="MBT1700728.1"/>
    <property type="molecule type" value="Genomic_DNA"/>
</dbReference>
<evidence type="ECO:0000256" key="6">
    <source>
        <dbReference type="ARBA" id="ARBA00023136"/>
    </source>
</evidence>
<evidence type="ECO:0000256" key="3">
    <source>
        <dbReference type="ARBA" id="ARBA00022448"/>
    </source>
</evidence>
<keyword evidence="8" id="KW-0175">Coiled coil</keyword>
<keyword evidence="6" id="KW-0472">Membrane</keyword>
<keyword evidence="3" id="KW-0813">Transport</keyword>